<gene>
    <name evidence="1" type="ORF">LMG27177_04817</name>
</gene>
<organism evidence="1 2">
    <name type="scientific">Paraburkholderia fynbosensis</name>
    <dbReference type="NCBI Taxonomy" id="1200993"/>
    <lineage>
        <taxon>Bacteria</taxon>
        <taxon>Pseudomonadati</taxon>
        <taxon>Pseudomonadota</taxon>
        <taxon>Betaproteobacteria</taxon>
        <taxon>Burkholderiales</taxon>
        <taxon>Burkholderiaceae</taxon>
        <taxon>Paraburkholderia</taxon>
    </lineage>
</organism>
<sequence>MRCTSSQEPRRACRRERSGDSVGVLRLGACRRSAYQLQPVLRLTASKIHAPYAAAQVRWPITSSSNDNVTTEPTVDSKMVRDVMCASRR</sequence>
<reference evidence="1 2" key="1">
    <citation type="submission" date="2020-04" db="EMBL/GenBank/DDBJ databases">
        <authorList>
            <person name="De Canck E."/>
        </authorList>
    </citation>
    <scope>NUCLEOTIDE SEQUENCE [LARGE SCALE GENOMIC DNA]</scope>
    <source>
        <strain evidence="1 2">LMG 27177</strain>
    </source>
</reference>
<dbReference type="EMBL" id="CADIKI010000015">
    <property type="protein sequence ID" value="CAB3800395.1"/>
    <property type="molecule type" value="Genomic_DNA"/>
</dbReference>
<dbReference type="Proteomes" id="UP000494252">
    <property type="component" value="Unassembled WGS sequence"/>
</dbReference>
<name>A0A6J5GGK0_9BURK</name>
<evidence type="ECO:0000313" key="2">
    <source>
        <dbReference type="Proteomes" id="UP000494252"/>
    </source>
</evidence>
<keyword evidence="2" id="KW-1185">Reference proteome</keyword>
<dbReference type="AlphaFoldDB" id="A0A6J5GGK0"/>
<proteinExistence type="predicted"/>
<accession>A0A6J5GGK0</accession>
<evidence type="ECO:0000313" key="1">
    <source>
        <dbReference type="EMBL" id="CAB3800395.1"/>
    </source>
</evidence>
<protein>
    <submittedName>
        <fullName evidence="1">Uncharacterized protein</fullName>
    </submittedName>
</protein>